<dbReference type="InterPro" id="IPR041546">
    <property type="entry name" value="ClpA/ClpB_AAA_lid"/>
</dbReference>
<dbReference type="Pfam" id="PF17871">
    <property type="entry name" value="AAA_lid_9"/>
    <property type="match status" value="1"/>
</dbReference>
<dbReference type="PANTHER" id="PTHR11638:SF189">
    <property type="entry name" value="CLP R DOMAIN-CONTAINING PROTEIN"/>
    <property type="match status" value="1"/>
</dbReference>
<dbReference type="SMART" id="SM00382">
    <property type="entry name" value="AAA"/>
    <property type="match status" value="2"/>
</dbReference>
<dbReference type="InterPro" id="IPR003593">
    <property type="entry name" value="AAA+_ATPase"/>
</dbReference>
<dbReference type="FunFam" id="3.40.50.300:FF:000025">
    <property type="entry name" value="ATP-dependent Clp protease subunit"/>
    <property type="match status" value="1"/>
</dbReference>
<dbReference type="Pfam" id="PF10431">
    <property type="entry name" value="ClpB_D2-small"/>
    <property type="match status" value="1"/>
</dbReference>
<dbReference type="AlphaFoldDB" id="A0A5C7HFH1"/>
<dbReference type="InterPro" id="IPR019489">
    <property type="entry name" value="Clp_ATPase_C"/>
</dbReference>
<name>A0A5C7HFH1_9ROSI</name>
<evidence type="ECO:0000259" key="5">
    <source>
        <dbReference type="SMART" id="SM01086"/>
    </source>
</evidence>
<gene>
    <name evidence="6" type="ORF">EZV62_020192</name>
</gene>
<dbReference type="PANTHER" id="PTHR11638">
    <property type="entry name" value="ATP-DEPENDENT CLP PROTEASE"/>
    <property type="match status" value="1"/>
</dbReference>
<dbReference type="GO" id="GO:0005737">
    <property type="term" value="C:cytoplasm"/>
    <property type="evidence" value="ECO:0007669"/>
    <property type="project" value="TreeGrafter"/>
</dbReference>
<proteinExistence type="predicted"/>
<dbReference type="OrthoDB" id="47330at2759"/>
<dbReference type="InterPro" id="IPR003959">
    <property type="entry name" value="ATPase_AAA_core"/>
</dbReference>
<dbReference type="GO" id="GO:0034605">
    <property type="term" value="P:cellular response to heat"/>
    <property type="evidence" value="ECO:0007669"/>
    <property type="project" value="TreeGrafter"/>
</dbReference>
<reference evidence="7" key="1">
    <citation type="journal article" date="2019" name="Gigascience">
        <title>De novo genome assembly of the endangered Acer yangbiense, a plant species with extremely small populations endemic to Yunnan Province, China.</title>
        <authorList>
            <person name="Yang J."/>
            <person name="Wariss H.M."/>
            <person name="Tao L."/>
            <person name="Zhang R."/>
            <person name="Yun Q."/>
            <person name="Hollingsworth P."/>
            <person name="Dao Z."/>
            <person name="Luo G."/>
            <person name="Guo H."/>
            <person name="Ma Y."/>
            <person name="Sun W."/>
        </authorList>
    </citation>
    <scope>NUCLEOTIDE SEQUENCE [LARGE SCALE GENOMIC DNA]</scope>
    <source>
        <strain evidence="7">cv. Malutang</strain>
    </source>
</reference>
<dbReference type="CDD" id="cd00009">
    <property type="entry name" value="AAA"/>
    <property type="match status" value="1"/>
</dbReference>
<feature type="domain" description="AAA+ ATPase" evidence="4">
    <location>
        <begin position="126"/>
        <end position="322"/>
    </location>
</feature>
<evidence type="ECO:0000256" key="3">
    <source>
        <dbReference type="ARBA" id="ARBA00023186"/>
    </source>
</evidence>
<dbReference type="PROSITE" id="PS00870">
    <property type="entry name" value="CLPAB_1"/>
    <property type="match status" value="1"/>
</dbReference>
<dbReference type="InterPro" id="IPR050130">
    <property type="entry name" value="ClpA_ClpB"/>
</dbReference>
<evidence type="ECO:0000256" key="2">
    <source>
        <dbReference type="ARBA" id="ARBA00022840"/>
    </source>
</evidence>
<keyword evidence="2" id="KW-0067">ATP-binding</keyword>
<dbReference type="GO" id="GO:0016887">
    <property type="term" value="F:ATP hydrolysis activity"/>
    <property type="evidence" value="ECO:0007669"/>
    <property type="project" value="InterPro"/>
</dbReference>
<comment type="caution">
    <text evidence="6">The sequence shown here is derived from an EMBL/GenBank/DDBJ whole genome shotgun (WGS) entry which is preliminary data.</text>
</comment>
<evidence type="ECO:0000259" key="4">
    <source>
        <dbReference type="SMART" id="SM00382"/>
    </source>
</evidence>
<keyword evidence="7" id="KW-1185">Reference proteome</keyword>
<dbReference type="CDD" id="cd19499">
    <property type="entry name" value="RecA-like_ClpB_Hsp104-like"/>
    <property type="match status" value="1"/>
</dbReference>
<sequence>MIRFDMSEYMEDHMVSKLIGGQLTNAIRKKPRSVILLDEIENAHPDVLTICSRWLIDFMLEFYVSNKSIQIPKVTMEKLEKSPLKLDTLNEYGTDLTKMAQEGKLDPMIGREKELERVMQILCKRRKNNPCLLGDPGVGKTVIAEGLASKIVNCTAPFKLQGKKVFALDMGRLIAGTMYRGRALDAANIVKPALARGELMCIGATTRDEYRKYIEKDNALKRRFQQVEVSEPSVDETIQILKYTKKALAVAVQFDRFNPDKSIDLIDEAGSRKVLNQTKESKVVLKVNEVDIQQMVAMLTGIPVEKVSFEESHKLLQMEKSLQKHIISQPEAVEAISRAIRRARVGIRDPNRPIASFLFTGPTGVGKTELANSLAIEYFGSKEAMIRLDMSEYMEKHMVSKFFGSPPGYIGYEDGGQLTEAVRHRPHTVILLDEIEKAHRDVLNVMLQVLDDGILTDNKGQKVDFKNTIIIMTSNIGSDLINKGRLSSSKVQVNVEVAEELKRNFRPEFLNRIDEVIIFRNLINSQMKEIVEIMLKPVFERLEAKNIKVTVTESFKEKLAKEGFSTSYGARPLKRAISRHFEDNLVENILNGTVNEGGSVTMDVDRKGNVKFS</sequence>
<feature type="domain" description="AAA+ ATPase" evidence="4">
    <location>
        <begin position="353"/>
        <end position="519"/>
    </location>
</feature>
<dbReference type="EMBL" id="VAHF01000009">
    <property type="protein sequence ID" value="TXG54936.1"/>
    <property type="molecule type" value="Genomic_DNA"/>
</dbReference>
<dbReference type="Proteomes" id="UP000323000">
    <property type="component" value="Chromosome 9"/>
</dbReference>
<dbReference type="Gene3D" id="3.40.50.300">
    <property type="entry name" value="P-loop containing nucleotide triphosphate hydrolases"/>
    <property type="match status" value="4"/>
</dbReference>
<dbReference type="SMART" id="SM01086">
    <property type="entry name" value="ClpB_D2-small"/>
    <property type="match status" value="1"/>
</dbReference>
<keyword evidence="3" id="KW-0143">Chaperone</keyword>
<dbReference type="InterPro" id="IPR001270">
    <property type="entry name" value="ClpA/B"/>
</dbReference>
<dbReference type="GO" id="GO:0005524">
    <property type="term" value="F:ATP binding"/>
    <property type="evidence" value="ECO:0007669"/>
    <property type="project" value="UniProtKB-KW"/>
</dbReference>
<keyword evidence="1" id="KW-0547">Nucleotide-binding</keyword>
<accession>A0A5C7HFH1</accession>
<evidence type="ECO:0000256" key="1">
    <source>
        <dbReference type="ARBA" id="ARBA00022741"/>
    </source>
</evidence>
<evidence type="ECO:0008006" key="8">
    <source>
        <dbReference type="Google" id="ProtNLM"/>
    </source>
</evidence>
<evidence type="ECO:0000313" key="6">
    <source>
        <dbReference type="EMBL" id="TXG54936.1"/>
    </source>
</evidence>
<feature type="domain" description="Clp ATPase C-terminal" evidence="5">
    <location>
        <begin position="522"/>
        <end position="612"/>
    </location>
</feature>
<protein>
    <recommendedName>
        <fullName evidence="8">Clp R domain-containing protein</fullName>
    </recommendedName>
</protein>
<dbReference type="InterPro" id="IPR018368">
    <property type="entry name" value="ClpA/B_CS1"/>
</dbReference>
<dbReference type="SUPFAM" id="SSF52540">
    <property type="entry name" value="P-loop containing nucleoside triphosphate hydrolases"/>
    <property type="match status" value="3"/>
</dbReference>
<dbReference type="InterPro" id="IPR027417">
    <property type="entry name" value="P-loop_NTPase"/>
</dbReference>
<evidence type="ECO:0000313" key="7">
    <source>
        <dbReference type="Proteomes" id="UP000323000"/>
    </source>
</evidence>
<dbReference type="Pfam" id="PF07724">
    <property type="entry name" value="AAA_2"/>
    <property type="match status" value="2"/>
</dbReference>
<dbReference type="Gene3D" id="1.10.8.60">
    <property type="match status" value="2"/>
</dbReference>
<dbReference type="PRINTS" id="PR00300">
    <property type="entry name" value="CLPPROTEASEA"/>
</dbReference>
<organism evidence="6 7">
    <name type="scientific">Acer yangbiense</name>
    <dbReference type="NCBI Taxonomy" id="1000413"/>
    <lineage>
        <taxon>Eukaryota</taxon>
        <taxon>Viridiplantae</taxon>
        <taxon>Streptophyta</taxon>
        <taxon>Embryophyta</taxon>
        <taxon>Tracheophyta</taxon>
        <taxon>Spermatophyta</taxon>
        <taxon>Magnoliopsida</taxon>
        <taxon>eudicotyledons</taxon>
        <taxon>Gunneridae</taxon>
        <taxon>Pentapetalae</taxon>
        <taxon>rosids</taxon>
        <taxon>malvids</taxon>
        <taxon>Sapindales</taxon>
        <taxon>Sapindaceae</taxon>
        <taxon>Hippocastanoideae</taxon>
        <taxon>Acereae</taxon>
        <taxon>Acer</taxon>
    </lineage>
</organism>